<dbReference type="EMBL" id="VOAH01000008">
    <property type="protein sequence ID" value="TVP40334.1"/>
    <property type="molecule type" value="Genomic_DNA"/>
</dbReference>
<dbReference type="AlphaFoldDB" id="A0A557SUP6"/>
<dbReference type="Proteomes" id="UP000315289">
    <property type="component" value="Unassembled WGS sequence"/>
</dbReference>
<sequence length="66" mass="7703">MNIRLSDSFELKDRKCIICGRIHERGVFANPSEMLQPQIERGFCYIIYKRLLGIYGTSYIDILNSC</sequence>
<protein>
    <submittedName>
        <fullName evidence="1">Uncharacterized protein</fullName>
    </submittedName>
</protein>
<organism evidence="1 2">
    <name type="scientific">Candidatus Nitrosocosmicus arcticus</name>
    <dbReference type="NCBI Taxonomy" id="2035267"/>
    <lineage>
        <taxon>Archaea</taxon>
        <taxon>Nitrososphaerota</taxon>
        <taxon>Nitrososphaeria</taxon>
        <taxon>Nitrososphaerales</taxon>
        <taxon>Nitrososphaeraceae</taxon>
        <taxon>Candidatus Nitrosocosmicus</taxon>
    </lineage>
</organism>
<gene>
    <name evidence="1" type="ORF">NARC_80060</name>
</gene>
<keyword evidence="2" id="KW-1185">Reference proteome</keyword>
<comment type="caution">
    <text evidence="1">The sequence shown here is derived from an EMBL/GenBank/DDBJ whole genome shotgun (WGS) entry which is preliminary data.</text>
</comment>
<reference evidence="1 2" key="1">
    <citation type="journal article" date="2019" name="Front. Microbiol.">
        <title>Ammonia Oxidation by the Arctic Terrestrial Thaumarchaeote Candidatus Nitrosocosmicus arcticus Is Stimulated by Increasing Temperatures.</title>
        <authorList>
            <person name="Alves R.J.E."/>
            <person name="Kerou M."/>
            <person name="Zappe A."/>
            <person name="Bittner R."/>
            <person name="Abby S.S."/>
            <person name="Schmidt H.A."/>
            <person name="Pfeifer K."/>
            <person name="Schleper C."/>
        </authorList>
    </citation>
    <scope>NUCLEOTIDE SEQUENCE [LARGE SCALE GENOMIC DNA]</scope>
    <source>
        <strain evidence="1 2">Kfb</strain>
    </source>
</reference>
<name>A0A557SUP6_9ARCH</name>
<evidence type="ECO:0000313" key="1">
    <source>
        <dbReference type="EMBL" id="TVP40334.1"/>
    </source>
</evidence>
<accession>A0A557SUP6</accession>
<evidence type="ECO:0000313" key="2">
    <source>
        <dbReference type="Proteomes" id="UP000315289"/>
    </source>
</evidence>
<proteinExistence type="predicted"/>